<dbReference type="EMBL" id="SSTD01006251">
    <property type="protein sequence ID" value="TYK20577.1"/>
    <property type="molecule type" value="Genomic_DNA"/>
</dbReference>
<gene>
    <name evidence="3" type="ORF">E5676_scaffold237G001740</name>
    <name evidence="2" type="ORF">E6C27_scaffold36G002140</name>
</gene>
<comment type="caution">
    <text evidence="3">The sequence shown here is derived from an EMBL/GenBank/DDBJ whole genome shotgun (WGS) entry which is preliminary data.</text>
</comment>
<proteinExistence type="predicted"/>
<reference evidence="4 5" key="1">
    <citation type="submission" date="2019-08" db="EMBL/GenBank/DDBJ databases">
        <title>Draft genome sequences of two oriental melons (Cucumis melo L. var makuwa).</title>
        <authorList>
            <person name="Kwon S.-Y."/>
        </authorList>
    </citation>
    <scope>NUCLEOTIDE SEQUENCE [LARGE SCALE GENOMIC DNA]</scope>
    <source>
        <strain evidence="5">cv. Chang Bougi</strain>
        <strain evidence="4">cv. SW 3</strain>
        <tissue evidence="3">Leaf</tissue>
    </source>
</reference>
<organism evidence="3 5">
    <name type="scientific">Cucumis melo var. makuwa</name>
    <name type="common">Oriental melon</name>
    <dbReference type="NCBI Taxonomy" id="1194695"/>
    <lineage>
        <taxon>Eukaryota</taxon>
        <taxon>Viridiplantae</taxon>
        <taxon>Streptophyta</taxon>
        <taxon>Embryophyta</taxon>
        <taxon>Tracheophyta</taxon>
        <taxon>Spermatophyta</taxon>
        <taxon>Magnoliopsida</taxon>
        <taxon>eudicotyledons</taxon>
        <taxon>Gunneridae</taxon>
        <taxon>Pentapetalae</taxon>
        <taxon>rosids</taxon>
        <taxon>fabids</taxon>
        <taxon>Cucurbitales</taxon>
        <taxon>Cucurbitaceae</taxon>
        <taxon>Benincaseae</taxon>
        <taxon>Cucumis</taxon>
    </lineage>
</organism>
<dbReference type="Proteomes" id="UP000321393">
    <property type="component" value="Unassembled WGS sequence"/>
</dbReference>
<accession>A0A5D3DAH3</accession>
<name>A0A5D3DAH3_CUCMM</name>
<protein>
    <submittedName>
        <fullName evidence="3">Uncharacterized protein</fullName>
    </submittedName>
</protein>
<sequence>MVGGKYNLAGLNRIRTIHQNKEEECHQKIQNQQRVKIDDKADTSPPSSSLKRKSSTSGVDNPVHGGEIMSEIFAYPHEIPSISYGGGQV</sequence>
<evidence type="ECO:0000313" key="5">
    <source>
        <dbReference type="Proteomes" id="UP000321947"/>
    </source>
</evidence>
<evidence type="ECO:0000313" key="3">
    <source>
        <dbReference type="EMBL" id="TYK20577.1"/>
    </source>
</evidence>
<evidence type="ECO:0000313" key="2">
    <source>
        <dbReference type="EMBL" id="KAA0038020.1"/>
    </source>
</evidence>
<evidence type="ECO:0000256" key="1">
    <source>
        <dbReference type="SAM" id="MobiDB-lite"/>
    </source>
</evidence>
<dbReference type="EMBL" id="SSTE01018788">
    <property type="protein sequence ID" value="KAA0038020.1"/>
    <property type="molecule type" value="Genomic_DNA"/>
</dbReference>
<feature type="region of interest" description="Disordered" evidence="1">
    <location>
        <begin position="22"/>
        <end position="65"/>
    </location>
</feature>
<dbReference type="Proteomes" id="UP000321947">
    <property type="component" value="Unassembled WGS sequence"/>
</dbReference>
<dbReference type="AlphaFoldDB" id="A0A5D3DAH3"/>
<evidence type="ECO:0000313" key="4">
    <source>
        <dbReference type="Proteomes" id="UP000321393"/>
    </source>
</evidence>